<dbReference type="AlphaFoldDB" id="A0A6A6B3D0"/>
<dbReference type="PANTHER" id="PTHR33112">
    <property type="entry name" value="DOMAIN PROTEIN, PUTATIVE-RELATED"/>
    <property type="match status" value="1"/>
</dbReference>
<feature type="domain" description="Heterokaryon incompatibility" evidence="1">
    <location>
        <begin position="54"/>
        <end position="149"/>
    </location>
</feature>
<gene>
    <name evidence="2" type="ORF">K452DRAFT_205258</name>
</gene>
<dbReference type="OrthoDB" id="2958217at2759"/>
<dbReference type="Proteomes" id="UP000799438">
    <property type="component" value="Unassembled WGS sequence"/>
</dbReference>
<evidence type="ECO:0000313" key="3">
    <source>
        <dbReference type="Proteomes" id="UP000799438"/>
    </source>
</evidence>
<accession>A0A6A6B3D0</accession>
<dbReference type="EMBL" id="ML995500">
    <property type="protein sequence ID" value="KAF2137724.1"/>
    <property type="molecule type" value="Genomic_DNA"/>
</dbReference>
<dbReference type="InterPro" id="IPR010730">
    <property type="entry name" value="HET"/>
</dbReference>
<evidence type="ECO:0000313" key="2">
    <source>
        <dbReference type="EMBL" id="KAF2137724.1"/>
    </source>
</evidence>
<feature type="non-terminal residue" evidence="2">
    <location>
        <position position="155"/>
    </location>
</feature>
<dbReference type="Pfam" id="PF06985">
    <property type="entry name" value="HET"/>
    <property type="match status" value="1"/>
</dbReference>
<keyword evidence="3" id="KW-1185">Reference proteome</keyword>
<protein>
    <recommendedName>
        <fullName evidence="1">Heterokaryon incompatibility domain-containing protein</fullName>
    </recommendedName>
</protein>
<evidence type="ECO:0000259" key="1">
    <source>
        <dbReference type="Pfam" id="PF06985"/>
    </source>
</evidence>
<feature type="non-terminal residue" evidence="2">
    <location>
        <position position="1"/>
    </location>
</feature>
<reference evidence="2" key="1">
    <citation type="journal article" date="2020" name="Stud. Mycol.">
        <title>101 Dothideomycetes genomes: a test case for predicting lifestyles and emergence of pathogens.</title>
        <authorList>
            <person name="Haridas S."/>
            <person name="Albert R."/>
            <person name="Binder M."/>
            <person name="Bloem J."/>
            <person name="Labutti K."/>
            <person name="Salamov A."/>
            <person name="Andreopoulos B."/>
            <person name="Baker S."/>
            <person name="Barry K."/>
            <person name="Bills G."/>
            <person name="Bluhm B."/>
            <person name="Cannon C."/>
            <person name="Castanera R."/>
            <person name="Culley D."/>
            <person name="Daum C."/>
            <person name="Ezra D."/>
            <person name="Gonzalez J."/>
            <person name="Henrissat B."/>
            <person name="Kuo A."/>
            <person name="Liang C."/>
            <person name="Lipzen A."/>
            <person name="Lutzoni F."/>
            <person name="Magnuson J."/>
            <person name="Mondo S."/>
            <person name="Nolan M."/>
            <person name="Ohm R."/>
            <person name="Pangilinan J."/>
            <person name="Park H.-J."/>
            <person name="Ramirez L."/>
            <person name="Alfaro M."/>
            <person name="Sun H."/>
            <person name="Tritt A."/>
            <person name="Yoshinaga Y."/>
            <person name="Zwiers L.-H."/>
            <person name="Turgeon B."/>
            <person name="Goodwin S."/>
            <person name="Spatafora J."/>
            <person name="Crous P."/>
            <person name="Grigoriev I."/>
        </authorList>
    </citation>
    <scope>NUCLEOTIDE SEQUENCE</scope>
    <source>
        <strain evidence="2">CBS 121167</strain>
    </source>
</reference>
<proteinExistence type="predicted"/>
<name>A0A6A6B3D0_9PEZI</name>
<organism evidence="2 3">
    <name type="scientific">Aplosporella prunicola CBS 121167</name>
    <dbReference type="NCBI Taxonomy" id="1176127"/>
    <lineage>
        <taxon>Eukaryota</taxon>
        <taxon>Fungi</taxon>
        <taxon>Dikarya</taxon>
        <taxon>Ascomycota</taxon>
        <taxon>Pezizomycotina</taxon>
        <taxon>Dothideomycetes</taxon>
        <taxon>Dothideomycetes incertae sedis</taxon>
        <taxon>Botryosphaeriales</taxon>
        <taxon>Aplosporellaceae</taxon>
        <taxon>Aplosporella</taxon>
    </lineage>
</organism>
<sequence length="155" mass="17495">ITLAQHWLEKCMKEHRCCERTLDPEWYPTRLLDVADEPIKLIITKDEPVIAGPYATLSHCWGTQEFPVLSTNSLSDFLAGTPSEKLPRSFRETITTIRALGIRYLWIDSYCILQGVDKAAQDDWIQEAGQMQEVYSNSCLNIGSAHASSPYGGLF</sequence>
<dbReference type="GeneID" id="54293590"/>
<dbReference type="PANTHER" id="PTHR33112:SF16">
    <property type="entry name" value="HETEROKARYON INCOMPATIBILITY DOMAIN-CONTAINING PROTEIN"/>
    <property type="match status" value="1"/>
</dbReference>
<dbReference type="RefSeq" id="XP_033393439.1">
    <property type="nucleotide sequence ID" value="XM_033536094.1"/>
</dbReference>